<keyword evidence="6 7" id="KW-0539">Nucleus</keyword>
<feature type="compositionally biased region" description="Acidic residues" evidence="8">
    <location>
        <begin position="301"/>
        <end position="327"/>
    </location>
</feature>
<evidence type="ECO:0000313" key="10">
    <source>
        <dbReference type="Proteomes" id="UP000001568"/>
    </source>
</evidence>
<comment type="function">
    <text evidence="7">TFIIF is a general transcription initiation factor that binds to RNA polymerase II and helps to recruit it to the initiation complex in collaboration with TFIIB. It promotes transcription elongation.</text>
</comment>
<feature type="compositionally biased region" description="Basic and acidic residues" evidence="8">
    <location>
        <begin position="328"/>
        <end position="338"/>
    </location>
</feature>
<dbReference type="InterPro" id="IPR011039">
    <property type="entry name" value="TFIIF_interaction"/>
</dbReference>
<dbReference type="InterPro" id="IPR008851">
    <property type="entry name" value="TFIIF-alpha"/>
</dbReference>
<dbReference type="PANTHER" id="PTHR13011">
    <property type="entry name" value="TFIIF-ALPHA"/>
    <property type="match status" value="1"/>
</dbReference>
<dbReference type="GO" id="GO:0003677">
    <property type="term" value="F:DNA binding"/>
    <property type="evidence" value="ECO:0007669"/>
    <property type="project" value="UniProtKB-KW"/>
</dbReference>
<keyword evidence="3 7" id="KW-0805">Transcription regulation</keyword>
<protein>
    <recommendedName>
        <fullName evidence="7">Transcription initiation factor IIF subunit alpha</fullName>
    </recommendedName>
</protein>
<comment type="similarity">
    <text evidence="2 7">Belongs to the TFIIF alpha subunit family.</text>
</comment>
<dbReference type="GO" id="GO:0032968">
    <property type="term" value="P:positive regulation of transcription elongation by RNA polymerase II"/>
    <property type="evidence" value="ECO:0007669"/>
    <property type="project" value="InterPro"/>
</dbReference>
<gene>
    <name evidence="9" type="ORF">OSTLU_94390</name>
</gene>
<dbReference type="eggNOG" id="KOG2393">
    <property type="taxonomic scope" value="Eukaryota"/>
</dbReference>
<dbReference type="HOGENOM" id="CLU_526182_0_0_1"/>
<evidence type="ECO:0000256" key="6">
    <source>
        <dbReference type="ARBA" id="ARBA00023242"/>
    </source>
</evidence>
<dbReference type="GO" id="GO:0016251">
    <property type="term" value="F:RNA polymerase II general transcription initiation factor activity"/>
    <property type="evidence" value="ECO:0007669"/>
    <property type="project" value="TreeGrafter"/>
</dbReference>
<feature type="compositionally biased region" description="Acidic residues" evidence="8">
    <location>
        <begin position="370"/>
        <end position="385"/>
    </location>
</feature>
<name>A4RXX6_OSTLU</name>
<evidence type="ECO:0000256" key="2">
    <source>
        <dbReference type="ARBA" id="ARBA00005249"/>
    </source>
</evidence>
<evidence type="ECO:0000256" key="4">
    <source>
        <dbReference type="ARBA" id="ARBA00023125"/>
    </source>
</evidence>
<dbReference type="GO" id="GO:0005674">
    <property type="term" value="C:transcription factor TFIIF complex"/>
    <property type="evidence" value="ECO:0007669"/>
    <property type="project" value="TreeGrafter"/>
</dbReference>
<evidence type="ECO:0000256" key="5">
    <source>
        <dbReference type="ARBA" id="ARBA00023163"/>
    </source>
</evidence>
<reference evidence="9 10" key="1">
    <citation type="journal article" date="2007" name="Proc. Natl. Acad. Sci. U.S.A.">
        <title>The tiny eukaryote Ostreococcus provides genomic insights into the paradox of plankton speciation.</title>
        <authorList>
            <person name="Palenik B."/>
            <person name="Grimwood J."/>
            <person name="Aerts A."/>
            <person name="Rouze P."/>
            <person name="Salamov A."/>
            <person name="Putnam N."/>
            <person name="Dupont C."/>
            <person name="Jorgensen R."/>
            <person name="Derelle E."/>
            <person name="Rombauts S."/>
            <person name="Zhou K."/>
            <person name="Otillar R."/>
            <person name="Merchant S.S."/>
            <person name="Podell S."/>
            <person name="Gaasterland T."/>
            <person name="Napoli C."/>
            <person name="Gendler K."/>
            <person name="Manuell A."/>
            <person name="Tai V."/>
            <person name="Vallon O."/>
            <person name="Piganeau G."/>
            <person name="Jancek S."/>
            <person name="Heijde M."/>
            <person name="Jabbari K."/>
            <person name="Bowler C."/>
            <person name="Lohr M."/>
            <person name="Robbens S."/>
            <person name="Werner G."/>
            <person name="Dubchak I."/>
            <person name="Pazour G.J."/>
            <person name="Ren Q."/>
            <person name="Paulsen I."/>
            <person name="Delwiche C."/>
            <person name="Schmutz J."/>
            <person name="Rokhsar D."/>
            <person name="Van de Peer Y."/>
            <person name="Moreau H."/>
            <person name="Grigoriev I.V."/>
        </authorList>
    </citation>
    <scope>NUCLEOTIDE SEQUENCE [LARGE SCALE GENOMIC DNA]</scope>
    <source>
        <strain evidence="9 10">CCE9901</strain>
    </source>
</reference>
<feature type="region of interest" description="Disordered" evidence="8">
    <location>
        <begin position="229"/>
        <end position="385"/>
    </location>
</feature>
<keyword evidence="10" id="KW-1185">Reference proteome</keyword>
<dbReference type="Gramene" id="ABO96122">
    <property type="protein sequence ID" value="ABO96122"/>
    <property type="gene ID" value="OSTLU_94390"/>
</dbReference>
<dbReference type="GO" id="GO:0001096">
    <property type="term" value="F:TFIIF-class transcription factor complex binding"/>
    <property type="evidence" value="ECO:0007669"/>
    <property type="project" value="TreeGrafter"/>
</dbReference>
<evidence type="ECO:0000256" key="1">
    <source>
        <dbReference type="ARBA" id="ARBA00004123"/>
    </source>
</evidence>
<dbReference type="RefSeq" id="XP_001417829.1">
    <property type="nucleotide sequence ID" value="XM_001417792.1"/>
</dbReference>
<evidence type="ECO:0000313" key="9">
    <source>
        <dbReference type="EMBL" id="ABO96122.1"/>
    </source>
</evidence>
<evidence type="ECO:0000256" key="3">
    <source>
        <dbReference type="ARBA" id="ARBA00023015"/>
    </source>
</evidence>
<dbReference type="GeneID" id="5001957"/>
<keyword evidence="4 7" id="KW-0238">DNA-binding</keyword>
<evidence type="ECO:0000256" key="7">
    <source>
        <dbReference type="RuleBase" id="RU366044"/>
    </source>
</evidence>
<dbReference type="PANTHER" id="PTHR13011:SF0">
    <property type="entry name" value="GENERAL TRANSCRIPTION FACTOR IIF SUBUNIT 1"/>
    <property type="match status" value="1"/>
</dbReference>
<dbReference type="KEGG" id="olu:OSTLU_94390"/>
<sequence length="518" mass="56550">MPPKRAHDAPASTIDVRVRFPGERDATRLAIDARAPTVRAAIEALTKARRDVRDALSTSYAGFEIALSARGTNDDGATLREDAPCAKDEEYVARLTRAYALRATTHPTRKYVVGRFKGERTPVFSVGERAPVEWQMRHAKSDASGNALVLTGGKKGNKGAYTGTRDAQSASYFVLMSHRDEATATVREFVAMPCEDWYTFTHNVQRRVFTLEEAEARMEAGKRAVGEAWGRMDRTVDEPGYSDDESDGDRGEQRDESSDEEDAFKAKKGKKKAIQGVGLDSDDEDDTGKKSGKPARKSQDEGGEDWEHDEEWDDDEDDVAIPEDEEAPKDPTKTHADSDAEDEGLDEEGLAVKKLLGKQEKMQAGQFSDSDSDSELEEDFNPDNDDIAAKVVGSFVERSKKLEAEEKAEAAAQPMAKSASASSIGVKRSASDVDTAAPLAKTARVAPPTAPKQSPIQAVIIDVVRKNPDSTTVKLITKTCRKKGLLNSTAGAEELKEAIKNLLVMKKLRDGSQVLVLK</sequence>
<dbReference type="OMA" id="MTLCFSC"/>
<dbReference type="Pfam" id="PF05793">
    <property type="entry name" value="TFIIF_alpha"/>
    <property type="match status" value="1"/>
</dbReference>
<feature type="compositionally biased region" description="Acidic residues" evidence="8">
    <location>
        <begin position="339"/>
        <end position="349"/>
    </location>
</feature>
<proteinExistence type="inferred from homology"/>
<feature type="compositionally biased region" description="Low complexity" evidence="8">
    <location>
        <begin position="410"/>
        <end position="423"/>
    </location>
</feature>
<comment type="subcellular location">
    <subcellularLocation>
        <location evidence="1 7">Nucleus</location>
    </subcellularLocation>
</comment>
<dbReference type="AlphaFoldDB" id="A4RXX6"/>
<dbReference type="Proteomes" id="UP000001568">
    <property type="component" value="Chromosome 5"/>
</dbReference>
<accession>A4RXX6</accession>
<dbReference type="STRING" id="436017.A4RXX6"/>
<evidence type="ECO:0000256" key="8">
    <source>
        <dbReference type="SAM" id="MobiDB-lite"/>
    </source>
</evidence>
<dbReference type="GO" id="GO:0006367">
    <property type="term" value="P:transcription initiation at RNA polymerase II promoter"/>
    <property type="evidence" value="ECO:0007669"/>
    <property type="project" value="InterPro"/>
</dbReference>
<dbReference type="OrthoDB" id="498976at2759"/>
<dbReference type="EMBL" id="CP000585">
    <property type="protein sequence ID" value="ABO96122.1"/>
    <property type="molecule type" value="Genomic_DNA"/>
</dbReference>
<organism evidence="9 10">
    <name type="scientific">Ostreococcus lucimarinus (strain CCE9901)</name>
    <dbReference type="NCBI Taxonomy" id="436017"/>
    <lineage>
        <taxon>Eukaryota</taxon>
        <taxon>Viridiplantae</taxon>
        <taxon>Chlorophyta</taxon>
        <taxon>Mamiellophyceae</taxon>
        <taxon>Mamiellales</taxon>
        <taxon>Bathycoccaceae</taxon>
        <taxon>Ostreococcus</taxon>
    </lineage>
</organism>
<dbReference type="SUPFAM" id="SSF50916">
    <property type="entry name" value="Rap30/74 interaction domains"/>
    <property type="match status" value="1"/>
</dbReference>
<feature type="region of interest" description="Disordered" evidence="8">
    <location>
        <begin position="404"/>
        <end position="433"/>
    </location>
</feature>
<keyword evidence="5 7" id="KW-0804">Transcription</keyword>